<dbReference type="InterPro" id="IPR055795">
    <property type="entry name" value="DUF7371"/>
</dbReference>
<keyword evidence="4" id="KW-1185">Reference proteome</keyword>
<feature type="signal peptide" evidence="1">
    <location>
        <begin position="1"/>
        <end position="19"/>
    </location>
</feature>
<dbReference type="RefSeq" id="XP_064708662.1">
    <property type="nucleotide sequence ID" value="XM_064855073.1"/>
</dbReference>
<dbReference type="AlphaFoldDB" id="A0AAV9NKQ9"/>
<feature type="domain" description="DUF7371" evidence="2">
    <location>
        <begin position="345"/>
        <end position="546"/>
    </location>
</feature>
<protein>
    <recommendedName>
        <fullName evidence="2">DUF7371 domain-containing protein</fullName>
    </recommendedName>
</protein>
<reference evidence="3 4" key="1">
    <citation type="submission" date="2023-08" db="EMBL/GenBank/DDBJ databases">
        <title>Black Yeasts Isolated from many extreme environments.</title>
        <authorList>
            <person name="Coleine C."/>
            <person name="Stajich J.E."/>
            <person name="Selbmann L."/>
        </authorList>
    </citation>
    <scope>NUCLEOTIDE SEQUENCE [LARGE SCALE GENOMIC DNA]</scope>
    <source>
        <strain evidence="3 4">CCFEE 5792</strain>
    </source>
</reference>
<sequence>MRFTTVFLLLGAISGLCEAGLLRFRQNQGSVATSISSLVLSLKSHTYRSTCTPITIWQTVVVNQITTLTVTDTPETVTILQQDPTSIAASMASVDTAQVRQSSLLNPISNSQNTNNPVFTHSIHVSGFEATELAGDGSTVFYVSKGQSTTDWSFSPSASIIAETTTVTVSPVPAHTSVAKQATTNSTTGHVPFTSPVGGWNYTNSVFDATGTNPGLVPTGSTLVPSSPEPLYPDSVLTVTAVTTEFVTATESSSSAITESPSFNGFDAPVEIFDNGVLDKRQTCVLISATIGGQLASWCNNWAGSTVLTYTTWETTVTAAPIPTASQSPPSSSTVHPIPSHGCGEYGPFKMDFENLPVFSTNNNDTTDFPPIFNPYNHFYWGAEWSFVPPPHAPFPPHTGSRLGQFVQSPKFNNTGSPNAGLIEPSGFGCGPRNYNDNYWFNARSAWVGCDNNATSSYTTCDFVATGYQWDNTTRTEKVAVTQHFTIPPCPDFNNCSLGLINFNYQFYRLSRLSFYANVKGQIKSFWVDDIGLSWYNNSCEAGLARIGSRKK</sequence>
<evidence type="ECO:0000313" key="4">
    <source>
        <dbReference type="Proteomes" id="UP001358417"/>
    </source>
</evidence>
<organism evidence="3 4">
    <name type="scientific">Exophiala bonariae</name>
    <dbReference type="NCBI Taxonomy" id="1690606"/>
    <lineage>
        <taxon>Eukaryota</taxon>
        <taxon>Fungi</taxon>
        <taxon>Dikarya</taxon>
        <taxon>Ascomycota</taxon>
        <taxon>Pezizomycotina</taxon>
        <taxon>Eurotiomycetes</taxon>
        <taxon>Chaetothyriomycetidae</taxon>
        <taxon>Chaetothyriales</taxon>
        <taxon>Herpotrichiellaceae</taxon>
        <taxon>Exophiala</taxon>
    </lineage>
</organism>
<dbReference type="GeneID" id="89979694"/>
<evidence type="ECO:0000313" key="3">
    <source>
        <dbReference type="EMBL" id="KAK5057544.1"/>
    </source>
</evidence>
<proteinExistence type="predicted"/>
<dbReference type="EMBL" id="JAVRRD010000006">
    <property type="protein sequence ID" value="KAK5057544.1"/>
    <property type="molecule type" value="Genomic_DNA"/>
</dbReference>
<accession>A0AAV9NKQ9</accession>
<dbReference type="Proteomes" id="UP001358417">
    <property type="component" value="Unassembled WGS sequence"/>
</dbReference>
<gene>
    <name evidence="3" type="ORF">LTR84_011544</name>
</gene>
<evidence type="ECO:0000256" key="1">
    <source>
        <dbReference type="SAM" id="SignalP"/>
    </source>
</evidence>
<feature type="chain" id="PRO_5044001447" description="DUF7371 domain-containing protein" evidence="1">
    <location>
        <begin position="20"/>
        <end position="552"/>
    </location>
</feature>
<dbReference type="Pfam" id="PF24086">
    <property type="entry name" value="DUF7371"/>
    <property type="match status" value="1"/>
</dbReference>
<name>A0AAV9NKQ9_9EURO</name>
<evidence type="ECO:0000259" key="2">
    <source>
        <dbReference type="Pfam" id="PF24086"/>
    </source>
</evidence>
<comment type="caution">
    <text evidence="3">The sequence shown here is derived from an EMBL/GenBank/DDBJ whole genome shotgun (WGS) entry which is preliminary data.</text>
</comment>
<keyword evidence="1" id="KW-0732">Signal</keyword>